<evidence type="ECO:0000313" key="3">
    <source>
        <dbReference type="Proteomes" id="UP000030747"/>
    </source>
</evidence>
<dbReference type="EMBL" id="HG674763">
    <property type="protein sequence ID" value="CDJ39908.1"/>
    <property type="molecule type" value="Genomic_DNA"/>
</dbReference>
<reference evidence="2" key="1">
    <citation type="submission" date="2013-10" db="EMBL/GenBank/DDBJ databases">
        <title>Genomic analysis of the causative agents of coccidiosis in chickens.</title>
        <authorList>
            <person name="Reid A.J."/>
            <person name="Blake D."/>
            <person name="Billington K."/>
            <person name="Browne H."/>
            <person name="Dunn M."/>
            <person name="Hung S."/>
            <person name="Kawahara F."/>
            <person name="Miranda-Saavedra D."/>
            <person name="Mourier T."/>
            <person name="Nagra H."/>
            <person name="Otto T.D."/>
            <person name="Rawlings N."/>
            <person name="Sanchez A."/>
            <person name="Sanders M."/>
            <person name="Subramaniam C."/>
            <person name="Tay Y."/>
            <person name="Dear P."/>
            <person name="Doerig C."/>
            <person name="Gruber A."/>
            <person name="Parkinson J."/>
            <person name="Shirley M."/>
            <person name="Wan K.L."/>
            <person name="Berriman M."/>
            <person name="Tomley F."/>
            <person name="Pain A."/>
        </authorList>
    </citation>
    <scope>NUCLEOTIDE SEQUENCE [LARGE SCALE GENOMIC DNA]</scope>
    <source>
        <strain evidence="2">Houghton</strain>
    </source>
</reference>
<gene>
    <name evidence="2" type="ORF">ETH_00024380</name>
</gene>
<name>U6KSL7_EIMTE</name>
<keyword evidence="3" id="KW-1185">Reference proteome</keyword>
<evidence type="ECO:0000256" key="1">
    <source>
        <dbReference type="SAM" id="MobiDB-lite"/>
    </source>
</evidence>
<dbReference type="RefSeq" id="XP_013230661.1">
    <property type="nucleotide sequence ID" value="XM_013375207.1"/>
</dbReference>
<dbReference type="GeneID" id="25253988"/>
<protein>
    <submittedName>
        <fullName evidence="2">Uncharacterized protein</fullName>
    </submittedName>
</protein>
<organism evidence="2 3">
    <name type="scientific">Eimeria tenella</name>
    <name type="common">Coccidian parasite</name>
    <dbReference type="NCBI Taxonomy" id="5802"/>
    <lineage>
        <taxon>Eukaryota</taxon>
        <taxon>Sar</taxon>
        <taxon>Alveolata</taxon>
        <taxon>Apicomplexa</taxon>
        <taxon>Conoidasida</taxon>
        <taxon>Coccidia</taxon>
        <taxon>Eucoccidiorida</taxon>
        <taxon>Eimeriorina</taxon>
        <taxon>Eimeriidae</taxon>
        <taxon>Eimeria</taxon>
    </lineage>
</organism>
<sequence length="271" mass="29997">MSHMALRPMTAKTGKRISATGQLEYMRLPKDPFGASPAGSQQQKREFGLQDQLPLEESEQKGLADKHVTLSDTISPTREGGLGEPQAFYIRKKRRRQRLDPCAAILARHLYAEDLTGMVVFPSEPQRVISTATGVILSPCKSLTQQTPKVGPKSLAQDTTYTTSTYEQTADIDSVGVQCSPFVIRTEGLVLELSQGPTAAPLKRLKLLEETTKRSSRESLRGPSKLTDGEVLRFRKEDTGPFEQAKKDKEQTGHLLKSEASEERVTRVRSS</sequence>
<dbReference type="Proteomes" id="UP000030747">
    <property type="component" value="Unassembled WGS sequence"/>
</dbReference>
<dbReference type="AlphaFoldDB" id="U6KSL7"/>
<feature type="region of interest" description="Disordered" evidence="1">
    <location>
        <begin position="212"/>
        <end position="271"/>
    </location>
</feature>
<feature type="compositionally biased region" description="Basic and acidic residues" evidence="1">
    <location>
        <begin position="227"/>
        <end position="271"/>
    </location>
</feature>
<reference evidence="2" key="2">
    <citation type="submission" date="2013-10" db="EMBL/GenBank/DDBJ databases">
        <authorList>
            <person name="Aslett M."/>
        </authorList>
    </citation>
    <scope>NUCLEOTIDE SEQUENCE [LARGE SCALE GENOMIC DNA]</scope>
    <source>
        <strain evidence="2">Houghton</strain>
    </source>
</reference>
<dbReference type="OrthoDB" id="10361710at2759"/>
<dbReference type="VEuPathDB" id="ToxoDB:ETH2_1565700"/>
<proteinExistence type="predicted"/>
<evidence type="ECO:0000313" key="2">
    <source>
        <dbReference type="EMBL" id="CDJ39908.1"/>
    </source>
</evidence>
<dbReference type="VEuPathDB" id="ToxoDB:ETH_00024380"/>
<accession>U6KSL7</accession>
<feature type="region of interest" description="Disordered" evidence="1">
    <location>
        <begin position="1"/>
        <end position="47"/>
    </location>
</feature>